<proteinExistence type="predicted"/>
<accession>A0A644XA94</accession>
<gene>
    <name evidence="1" type="ORF">SDC9_59491</name>
</gene>
<comment type="caution">
    <text evidence="1">The sequence shown here is derived from an EMBL/GenBank/DDBJ whole genome shotgun (WGS) entry which is preliminary data.</text>
</comment>
<reference evidence="1" key="1">
    <citation type="submission" date="2019-08" db="EMBL/GenBank/DDBJ databases">
        <authorList>
            <person name="Kucharzyk K."/>
            <person name="Murdoch R.W."/>
            <person name="Higgins S."/>
            <person name="Loffler F."/>
        </authorList>
    </citation>
    <scope>NUCLEOTIDE SEQUENCE</scope>
</reference>
<sequence>MKIASSPLLESRCRDDHGTQGALHIAAAPAVDASINQTAFKGTICPQLGILNSHCIDMTVHEDGRPLCFAVDAADHTTMGVDRDFIKTKFLHGLLDIGGYVALGS</sequence>
<name>A0A644XA94_9ZZZZ</name>
<dbReference type="EMBL" id="VSSQ01002073">
    <property type="protein sequence ID" value="MPM13136.1"/>
    <property type="molecule type" value="Genomic_DNA"/>
</dbReference>
<organism evidence="1">
    <name type="scientific">bioreactor metagenome</name>
    <dbReference type="NCBI Taxonomy" id="1076179"/>
    <lineage>
        <taxon>unclassified sequences</taxon>
        <taxon>metagenomes</taxon>
        <taxon>ecological metagenomes</taxon>
    </lineage>
</organism>
<evidence type="ECO:0000313" key="1">
    <source>
        <dbReference type="EMBL" id="MPM13136.1"/>
    </source>
</evidence>
<protein>
    <submittedName>
        <fullName evidence="1">Uncharacterized protein</fullName>
    </submittedName>
</protein>
<dbReference type="AlphaFoldDB" id="A0A644XA94"/>